<dbReference type="GO" id="GO:0005886">
    <property type="term" value="C:plasma membrane"/>
    <property type="evidence" value="ECO:0007669"/>
    <property type="project" value="UniProtKB-SubCell"/>
</dbReference>
<feature type="coiled-coil region" evidence="3">
    <location>
        <begin position="224"/>
        <end position="258"/>
    </location>
</feature>
<evidence type="ECO:0000256" key="3">
    <source>
        <dbReference type="SAM" id="Coils"/>
    </source>
</evidence>
<dbReference type="Proteomes" id="UP000176204">
    <property type="component" value="Chromosome I"/>
</dbReference>
<accession>A0A1C7P9T5</accession>
<name>A0A1C7P9T5_9BACT</name>
<dbReference type="Gene3D" id="2.20.200.10">
    <property type="entry name" value="Outer membrane efflux proteins (OEP)"/>
    <property type="match status" value="1"/>
</dbReference>
<keyword evidence="2" id="KW-0449">Lipoprotein</keyword>
<keyword evidence="5" id="KW-1185">Reference proteome</keyword>
<dbReference type="KEGG" id="agl:PYTT_1960"/>
<keyword evidence="2" id="KW-1134">Transmembrane beta strand</keyword>
<dbReference type="InterPro" id="IPR003423">
    <property type="entry name" value="OMP_efflux"/>
</dbReference>
<dbReference type="STRING" id="1679444.PYTT_1960"/>
<comment type="similarity">
    <text evidence="1 2">Belongs to the outer membrane factor (OMF) (TC 1.B.17) family.</text>
</comment>
<dbReference type="NCBIfam" id="TIGR01845">
    <property type="entry name" value="outer_NodT"/>
    <property type="match status" value="1"/>
</dbReference>
<dbReference type="PANTHER" id="PTHR30203">
    <property type="entry name" value="OUTER MEMBRANE CATION EFFLUX PROTEIN"/>
    <property type="match status" value="1"/>
</dbReference>
<organism evidence="4 5">
    <name type="scientific">Akkermansia glycaniphila</name>
    <dbReference type="NCBI Taxonomy" id="1679444"/>
    <lineage>
        <taxon>Bacteria</taxon>
        <taxon>Pseudomonadati</taxon>
        <taxon>Verrucomicrobiota</taxon>
        <taxon>Verrucomicrobiia</taxon>
        <taxon>Verrucomicrobiales</taxon>
        <taxon>Akkermansiaceae</taxon>
        <taxon>Akkermansia</taxon>
    </lineage>
</organism>
<dbReference type="SUPFAM" id="SSF56954">
    <property type="entry name" value="Outer membrane efflux proteins (OEP)"/>
    <property type="match status" value="1"/>
</dbReference>
<proteinExistence type="inferred from homology"/>
<evidence type="ECO:0000256" key="1">
    <source>
        <dbReference type="ARBA" id="ARBA00007613"/>
    </source>
</evidence>
<comment type="subcellular location">
    <subcellularLocation>
        <location evidence="2">Cell membrane</location>
        <topology evidence="2">Lipid-anchor</topology>
    </subcellularLocation>
</comment>
<protein>
    <submittedName>
        <fullName evidence="4">Outer membrane efflux protein</fullName>
    </submittedName>
</protein>
<dbReference type="Gene3D" id="1.20.1600.10">
    <property type="entry name" value="Outer membrane efflux proteins (OEP)"/>
    <property type="match status" value="1"/>
</dbReference>
<dbReference type="Pfam" id="PF02321">
    <property type="entry name" value="OEP"/>
    <property type="match status" value="2"/>
</dbReference>
<evidence type="ECO:0000256" key="2">
    <source>
        <dbReference type="RuleBase" id="RU362097"/>
    </source>
</evidence>
<dbReference type="AlphaFoldDB" id="A0A1C7P9T5"/>
<dbReference type="OrthoDB" id="9783100at2"/>
<sequence length="476" mass="52830">MTMKRRPGLFLLVPLSLAFCLPSCRSTERFVRPQMDVPEGADATQDAALSIHTRPRWWQVFHSSNLDRLEERAFLYNRDLAHAAAVVDKAAAMASAEAAGELPQASLKAGAARQELTKGQQYSQSLPERGRDLWQASGILSYEVDLWGKLRMRSGAAQADLLASAAARDAVWLRLSAEVASGYISVCTWQEKCDIIRRVHESYEQTCSMYEKRFEQGQYPELALRRVQAERDKTLAQLRKAENELSKAESILAVLVGESPRAIISGGKTRGREELLSMTPPAIPAGIPADVIDRRPDICEWEMRLRAAHERKEAARADRYPSLVLTGELGHVSTALEEVLNQPTRLYDIGGSMLQTLFDGGRKRAALDAASAEYKATEAAYEQSVLVAFREIRDALVERRQGAAIYDATKSEVDCLRRSWDIASRQYDAGYIGLMDALDTHRSLLNGELEMADAEEMRLNAVVKLCKALGGGWKGS</sequence>
<evidence type="ECO:0000313" key="5">
    <source>
        <dbReference type="Proteomes" id="UP000176204"/>
    </source>
</evidence>
<reference evidence="5" key="1">
    <citation type="submission" date="2016-09" db="EMBL/GenBank/DDBJ databases">
        <authorList>
            <person name="Koehorst J."/>
        </authorList>
    </citation>
    <scope>NUCLEOTIDE SEQUENCE [LARGE SCALE GENOMIC DNA]</scope>
</reference>
<dbReference type="InterPro" id="IPR010131">
    <property type="entry name" value="MdtP/NodT-like"/>
</dbReference>
<gene>
    <name evidence="4" type="ORF">PYTT_1960</name>
</gene>
<keyword evidence="2" id="KW-0472">Membrane</keyword>
<dbReference type="GO" id="GO:0015562">
    <property type="term" value="F:efflux transmembrane transporter activity"/>
    <property type="evidence" value="ECO:0007669"/>
    <property type="project" value="InterPro"/>
</dbReference>
<keyword evidence="3" id="KW-0175">Coiled coil</keyword>
<evidence type="ECO:0000313" key="4">
    <source>
        <dbReference type="EMBL" id="SEH94542.1"/>
    </source>
</evidence>
<dbReference type="EMBL" id="LT629973">
    <property type="protein sequence ID" value="SEH94542.1"/>
    <property type="molecule type" value="Genomic_DNA"/>
</dbReference>
<keyword evidence="2" id="KW-0812">Transmembrane</keyword>
<keyword evidence="2" id="KW-0564">Palmitate</keyword>